<evidence type="ECO:0000313" key="3">
    <source>
        <dbReference type="EMBL" id="KAK0609589.1"/>
    </source>
</evidence>
<dbReference type="AlphaFoldDB" id="A0AA39TJM4"/>
<evidence type="ECO:0000259" key="1">
    <source>
        <dbReference type="Pfam" id="PF13622"/>
    </source>
</evidence>
<dbReference type="InterPro" id="IPR052389">
    <property type="entry name" value="Sec_Metab_Biosynth-Assoc"/>
</dbReference>
<dbReference type="InterPro" id="IPR049450">
    <property type="entry name" value="ACOT8-like_C"/>
</dbReference>
<accession>A0AA39TJM4</accession>
<dbReference type="Pfam" id="PF20789">
    <property type="entry name" value="4HBT_3C"/>
    <property type="match status" value="1"/>
</dbReference>
<feature type="domain" description="Acyl-CoA thioesterase-like N-terminal HotDog" evidence="1">
    <location>
        <begin position="38"/>
        <end position="113"/>
    </location>
</feature>
<evidence type="ECO:0000259" key="2">
    <source>
        <dbReference type="Pfam" id="PF20789"/>
    </source>
</evidence>
<organism evidence="3 4">
    <name type="scientific">Bombardia bombarda</name>
    <dbReference type="NCBI Taxonomy" id="252184"/>
    <lineage>
        <taxon>Eukaryota</taxon>
        <taxon>Fungi</taxon>
        <taxon>Dikarya</taxon>
        <taxon>Ascomycota</taxon>
        <taxon>Pezizomycotina</taxon>
        <taxon>Sordariomycetes</taxon>
        <taxon>Sordariomycetidae</taxon>
        <taxon>Sordariales</taxon>
        <taxon>Lasiosphaeriaceae</taxon>
        <taxon>Bombardia</taxon>
    </lineage>
</organism>
<name>A0AA39TJM4_9PEZI</name>
<dbReference type="Proteomes" id="UP001174934">
    <property type="component" value="Unassembled WGS sequence"/>
</dbReference>
<dbReference type="Pfam" id="PF13622">
    <property type="entry name" value="4HBT_3"/>
    <property type="match status" value="1"/>
</dbReference>
<feature type="domain" description="Acyl-CoA thioesterase-like C-terminal" evidence="2">
    <location>
        <begin position="196"/>
        <end position="317"/>
    </location>
</feature>
<dbReference type="SUPFAM" id="SSF54637">
    <property type="entry name" value="Thioesterase/thiol ester dehydrase-isomerase"/>
    <property type="match status" value="1"/>
</dbReference>
<evidence type="ECO:0000313" key="4">
    <source>
        <dbReference type="Proteomes" id="UP001174934"/>
    </source>
</evidence>
<comment type="caution">
    <text evidence="3">The sequence shown here is derived from an EMBL/GenBank/DDBJ whole genome shotgun (WGS) entry which is preliminary data.</text>
</comment>
<dbReference type="InterPro" id="IPR049449">
    <property type="entry name" value="TesB_ACOT8-like_N"/>
</dbReference>
<dbReference type="PANTHER" id="PTHR38110">
    <property type="entry name" value="CHROMOSOME 23, WHOLE GENOME SHOTGUN SEQUENCE"/>
    <property type="match status" value="1"/>
</dbReference>
<dbReference type="PANTHER" id="PTHR38110:SF1">
    <property type="entry name" value="THIOESTERASE DOMAIN-CONTAINING PROTEIN"/>
    <property type="match status" value="1"/>
</dbReference>
<keyword evidence="4" id="KW-1185">Reference proteome</keyword>
<gene>
    <name evidence="3" type="ORF">B0T17DRAFT_546626</name>
</gene>
<dbReference type="InterPro" id="IPR042171">
    <property type="entry name" value="Acyl-CoA_hotdog"/>
</dbReference>
<reference evidence="3" key="1">
    <citation type="submission" date="2023-06" db="EMBL/GenBank/DDBJ databases">
        <title>Genome-scale phylogeny and comparative genomics of the fungal order Sordariales.</title>
        <authorList>
            <consortium name="Lawrence Berkeley National Laboratory"/>
            <person name="Hensen N."/>
            <person name="Bonometti L."/>
            <person name="Westerberg I."/>
            <person name="Brannstrom I.O."/>
            <person name="Guillou S."/>
            <person name="Cros-Aarteil S."/>
            <person name="Calhoun S."/>
            <person name="Haridas S."/>
            <person name="Kuo A."/>
            <person name="Mondo S."/>
            <person name="Pangilinan J."/>
            <person name="Riley R."/>
            <person name="LaButti K."/>
            <person name="Andreopoulos B."/>
            <person name="Lipzen A."/>
            <person name="Chen C."/>
            <person name="Yanf M."/>
            <person name="Daum C."/>
            <person name="Ng V."/>
            <person name="Clum A."/>
            <person name="Steindorff A."/>
            <person name="Ohm R."/>
            <person name="Martin F."/>
            <person name="Silar P."/>
            <person name="Natvig D."/>
            <person name="Lalanne C."/>
            <person name="Gautier V."/>
            <person name="Ament-velasquez S.L."/>
            <person name="Kruys A."/>
            <person name="Hutchinson M.I."/>
            <person name="Powell A.J."/>
            <person name="Barry K."/>
            <person name="Miller A.N."/>
            <person name="Grigoriev I.V."/>
            <person name="Debuchy R."/>
            <person name="Gladieux P."/>
            <person name="Thoren M.H."/>
            <person name="Johannesson H."/>
        </authorList>
    </citation>
    <scope>NUCLEOTIDE SEQUENCE</scope>
    <source>
        <strain evidence="3">SMH3391-2</strain>
    </source>
</reference>
<dbReference type="EMBL" id="JAULSR010000013">
    <property type="protein sequence ID" value="KAK0609589.1"/>
    <property type="molecule type" value="Genomic_DNA"/>
</dbReference>
<dbReference type="Gene3D" id="2.40.160.210">
    <property type="entry name" value="Acyl-CoA thioesterase, double hotdog domain"/>
    <property type="match status" value="1"/>
</dbReference>
<proteinExistence type="predicted"/>
<protein>
    <submittedName>
        <fullName evidence="3">Thioesterase-like superfamily-domain-containing protein</fullName>
    </submittedName>
</protein>
<dbReference type="InterPro" id="IPR029069">
    <property type="entry name" value="HotDog_dom_sf"/>
</dbReference>
<sequence>MPSTMVPIKKNTQLIPFSDAIKIAQLDSHTYAANLYDTFCIGTVPNGGYVASCLLSAASIHLSSRGQVDVLTSHFEFISRTEVGPAVIVIEDIKLGRQLSTLHLTLYQDALLPHAPFFTPASSRKELLAYFTMTNLSREKGVSLPTNFSLHPPSPSDPDFALLKDGKDKIWQPLVFAADDAFGYIRCLQNVIYYLPKHGQPEKSIIDLWVRLANPGEKFTAASLAFVADCWPYVVEAYRPKTKEQEKDAAFKKDAVFWYPTVVLNLETKKNMGPGGNEWLRLRVQAKEIKNGRLDIEVLIFDIRGDLVALSQHVNLVLGSERNTAGRSGKKVEASKI</sequence>